<dbReference type="InterPro" id="IPR001375">
    <property type="entry name" value="Peptidase_S9_cat"/>
</dbReference>
<organism evidence="3 4">
    <name type="scientific">Sinosporangium siamense</name>
    <dbReference type="NCBI Taxonomy" id="1367973"/>
    <lineage>
        <taxon>Bacteria</taxon>
        <taxon>Bacillati</taxon>
        <taxon>Actinomycetota</taxon>
        <taxon>Actinomycetes</taxon>
        <taxon>Streptosporangiales</taxon>
        <taxon>Streptosporangiaceae</taxon>
        <taxon>Sinosporangium</taxon>
    </lineage>
</organism>
<dbReference type="SUPFAM" id="SSF82171">
    <property type="entry name" value="DPP6 N-terminal domain-like"/>
    <property type="match status" value="1"/>
</dbReference>
<dbReference type="EMBL" id="BOOW01000036">
    <property type="protein sequence ID" value="GII95417.1"/>
    <property type="molecule type" value="Genomic_DNA"/>
</dbReference>
<dbReference type="InterPro" id="IPR029058">
    <property type="entry name" value="AB_hydrolase_fold"/>
</dbReference>
<dbReference type="InterPro" id="IPR050278">
    <property type="entry name" value="Serine_Prot_S9B/DPPIV"/>
</dbReference>
<dbReference type="Pfam" id="PF00930">
    <property type="entry name" value="DPPIV_N"/>
    <property type="match status" value="1"/>
</dbReference>
<dbReference type="Gene3D" id="2.140.10.30">
    <property type="entry name" value="Dipeptidylpeptidase IV, N-terminal domain"/>
    <property type="match status" value="1"/>
</dbReference>
<dbReference type="Proteomes" id="UP000606172">
    <property type="component" value="Unassembled WGS sequence"/>
</dbReference>
<name>A0A919VAH5_9ACTN</name>
<accession>A0A919VAH5</accession>
<evidence type="ECO:0000313" key="4">
    <source>
        <dbReference type="Proteomes" id="UP000606172"/>
    </source>
</evidence>
<dbReference type="GO" id="GO:0006508">
    <property type="term" value="P:proteolysis"/>
    <property type="evidence" value="ECO:0007669"/>
    <property type="project" value="InterPro"/>
</dbReference>
<feature type="domain" description="Peptidase S9 prolyl oligopeptidase catalytic" evidence="1">
    <location>
        <begin position="529"/>
        <end position="724"/>
    </location>
</feature>
<keyword evidence="4" id="KW-1185">Reference proteome</keyword>
<dbReference type="RefSeq" id="WP_204030486.1">
    <property type="nucleotide sequence ID" value="NZ_BOOW01000036.1"/>
</dbReference>
<dbReference type="InterPro" id="IPR002469">
    <property type="entry name" value="Peptidase_S9B_N"/>
</dbReference>
<proteinExistence type="predicted"/>
<reference evidence="3" key="1">
    <citation type="submission" date="2021-01" db="EMBL/GenBank/DDBJ databases">
        <title>Whole genome shotgun sequence of Sinosporangium siamense NBRC 109515.</title>
        <authorList>
            <person name="Komaki H."/>
            <person name="Tamura T."/>
        </authorList>
    </citation>
    <scope>NUCLEOTIDE SEQUENCE</scope>
    <source>
        <strain evidence="3">NBRC 109515</strain>
    </source>
</reference>
<gene>
    <name evidence="3" type="ORF">Ssi02_56480</name>
</gene>
<dbReference type="Pfam" id="PF00326">
    <property type="entry name" value="Peptidase_S9"/>
    <property type="match status" value="1"/>
</dbReference>
<protein>
    <submittedName>
        <fullName evidence="3">Dipeptidyl peptidase IV</fullName>
    </submittedName>
</protein>
<dbReference type="GO" id="GO:0008236">
    <property type="term" value="F:serine-type peptidase activity"/>
    <property type="evidence" value="ECO:0007669"/>
    <property type="project" value="InterPro"/>
</dbReference>
<evidence type="ECO:0000259" key="2">
    <source>
        <dbReference type="Pfam" id="PF00930"/>
    </source>
</evidence>
<dbReference type="SUPFAM" id="SSF53474">
    <property type="entry name" value="alpha/beta-Hydrolases"/>
    <property type="match status" value="1"/>
</dbReference>
<evidence type="ECO:0000259" key="1">
    <source>
        <dbReference type="Pfam" id="PF00326"/>
    </source>
</evidence>
<dbReference type="AlphaFoldDB" id="A0A919VAH5"/>
<sequence>MTVDYAKAERFLPHNREKLVFGDRVEPQWLADGDRFTYLSRRRTGKRFLLVNPAEGSVTPAFDHERLAKSLAAASGAAVDPGDLPFESVELDDKQVGFEVDGERWTCDLGDYTCTSRGHRPGLHETPSPDGKWVAFVREHNLWVREIVTGAEHRLTGDGTADFAYAKCPDASSPRVLFERLGVQGPPMLLWSPDSRRIATHRLDTAGLPSAYLIDAAPLDGGRPRLRTSHYPVPGDAKVPTAELVVVSVPHGTLVRSEGAPLHAEYVPPEMAGMAWSEKGDKLYYYDTDRFFRRLSLYELDAATGDVRLLAEDHHEKRVDGNPSGGPPISRVLSNGDVVWFSQRDGWGHLYLYAAEGGEPVRLTSGEWVVKEILHVDEKNGTVLFAASGHVAGDPYPRQIFSAGLDGTGLTRLTDDVLDHAAVVSPSGKYLVDVASFVDVPPVTSVRNLAGEVVVELEVADVGDLVALGWRGPERVRVRAADGVTEIYGTLFFPLDFDPGRSYPVVEHVYPGPQIHRVAPGFGDPSWSEVFAVAALGFIVVTLDGRGTPGRSKAFHDESYGRMGEAGATHDHVAGITELAATRPYMDLTRVGVFGHSGGGYAAARSILAHPDFYHVGVASSGNHENDLYCAGWAELYQGPYDKELYQDVNNSLLAHRLKGKLFLVHGDGDDNVFPYHTMRLVDALIRAGKDFDLLLIPGAEHGLFGYEGYVAKRTWDYFVRHLHGVEPPADHPVPDVPLDRQRLIKMLG</sequence>
<dbReference type="PANTHER" id="PTHR11731">
    <property type="entry name" value="PROTEASE FAMILY S9B,C DIPEPTIDYL-PEPTIDASE IV-RELATED"/>
    <property type="match status" value="1"/>
</dbReference>
<dbReference type="PANTHER" id="PTHR11731:SF118">
    <property type="entry name" value="BLR1971 PROTEIN"/>
    <property type="match status" value="1"/>
</dbReference>
<evidence type="ECO:0000313" key="3">
    <source>
        <dbReference type="EMBL" id="GII95417.1"/>
    </source>
</evidence>
<feature type="domain" description="Dipeptidylpeptidase IV N-terminal" evidence="2">
    <location>
        <begin position="123"/>
        <end position="442"/>
    </location>
</feature>
<dbReference type="Gene3D" id="3.40.50.1820">
    <property type="entry name" value="alpha/beta hydrolase"/>
    <property type="match status" value="1"/>
</dbReference>
<comment type="caution">
    <text evidence="3">The sequence shown here is derived from an EMBL/GenBank/DDBJ whole genome shotgun (WGS) entry which is preliminary data.</text>
</comment>